<feature type="compositionally biased region" description="Basic and acidic residues" evidence="1">
    <location>
        <begin position="86"/>
        <end position="100"/>
    </location>
</feature>
<reference evidence="2" key="1">
    <citation type="submission" date="2020-02" db="EMBL/GenBank/DDBJ databases">
        <authorList>
            <person name="Meier V. D."/>
        </authorList>
    </citation>
    <scope>NUCLEOTIDE SEQUENCE</scope>
    <source>
        <strain evidence="2">AVDCRST_MAG54</strain>
    </source>
</reference>
<sequence length="260" mass="29596">VHPRDPRPARRGRDRVGSQGDPARRRPDRELERDPRDHGSERLRQVHARLLHRGPPQVHRDPGAGPPRRRGRPGDGRRRARPRRPVPRDAVPRRGPRGLDVELPALGRHRHPRRGAEGAALGQGGQGRDVRPRHRPGVRRAQRQRGLLRRREEAARGAADVAAQAQDRRAGRDRLGPRRRRAARRQQGRQRLQAVLRRGGPADHALHAHPALHRAGPRPRLRQRPRRRVRRPRARRRARGERLRALPGRLVGHQGGAAGM</sequence>
<feature type="compositionally biased region" description="Basic and acidic residues" evidence="1">
    <location>
        <begin position="166"/>
        <end position="176"/>
    </location>
</feature>
<organism evidence="2">
    <name type="scientific">uncultured Actinomycetospora sp</name>
    <dbReference type="NCBI Taxonomy" id="1135996"/>
    <lineage>
        <taxon>Bacteria</taxon>
        <taxon>Bacillati</taxon>
        <taxon>Actinomycetota</taxon>
        <taxon>Actinomycetes</taxon>
        <taxon>Pseudonocardiales</taxon>
        <taxon>Pseudonocardiaceae</taxon>
        <taxon>Actinomycetospora</taxon>
        <taxon>environmental samples</taxon>
    </lineage>
</organism>
<dbReference type="AlphaFoldDB" id="A0A6J4IR88"/>
<name>A0A6J4IR88_9PSEU</name>
<feature type="region of interest" description="Disordered" evidence="1">
    <location>
        <begin position="1"/>
        <end position="192"/>
    </location>
</feature>
<dbReference type="EMBL" id="CADCTH010000311">
    <property type="protein sequence ID" value="CAA9259751.1"/>
    <property type="molecule type" value="Genomic_DNA"/>
</dbReference>
<feature type="compositionally biased region" description="Basic residues" evidence="1">
    <location>
        <begin position="210"/>
        <end position="239"/>
    </location>
</feature>
<feature type="non-terminal residue" evidence="2">
    <location>
        <position position="1"/>
    </location>
</feature>
<accession>A0A6J4IR88</accession>
<proteinExistence type="predicted"/>
<feature type="non-terminal residue" evidence="2">
    <location>
        <position position="260"/>
    </location>
</feature>
<protein>
    <submittedName>
        <fullName evidence="2">Iron-sulfur cluster assembly ATPase protein SufC</fullName>
    </submittedName>
</protein>
<gene>
    <name evidence="2" type="ORF">AVDCRST_MAG54-2423</name>
</gene>
<feature type="region of interest" description="Disordered" evidence="1">
    <location>
        <begin position="206"/>
        <end position="260"/>
    </location>
</feature>
<feature type="compositionally biased region" description="Basic residues" evidence="1">
    <location>
        <begin position="131"/>
        <end position="148"/>
    </location>
</feature>
<feature type="compositionally biased region" description="Basic and acidic residues" evidence="1">
    <location>
        <begin position="22"/>
        <end position="44"/>
    </location>
</feature>
<feature type="compositionally biased region" description="Basic residues" evidence="1">
    <location>
        <begin position="177"/>
        <end position="188"/>
    </location>
</feature>
<evidence type="ECO:0000256" key="1">
    <source>
        <dbReference type="SAM" id="MobiDB-lite"/>
    </source>
</evidence>
<evidence type="ECO:0000313" key="2">
    <source>
        <dbReference type="EMBL" id="CAA9259751.1"/>
    </source>
</evidence>
<feature type="compositionally biased region" description="Low complexity" evidence="1">
    <location>
        <begin position="156"/>
        <end position="165"/>
    </location>
</feature>